<sequence>MNAENLSALAEKAIIHVIRYRDGPDVELGQAYKAFIANSVEEVLPLREVARDQEVANLEIACDAAVAFVEDYNTMNPENKFNVRWFYLNVQALLTIDLKPALLDEPVTRLKSPDVDEDAEENTDEQESPAIDHTPVASNTRASKKRKAPAATPASDVESDNGGSSKKKVVRWARWTDEEIERLIGMRLNGMSNIAIAKALGRSYHSVETKWSYITHEERWKSYIDEQQR</sequence>
<dbReference type="EMBL" id="JAJSPL020000033">
    <property type="protein sequence ID" value="KAK7736558.1"/>
    <property type="molecule type" value="Genomic_DNA"/>
</dbReference>
<feature type="region of interest" description="Disordered" evidence="1">
    <location>
        <begin position="109"/>
        <end position="164"/>
    </location>
</feature>
<organism evidence="2 3">
    <name type="scientific">Cytospora paraplurivora</name>
    <dbReference type="NCBI Taxonomy" id="2898453"/>
    <lineage>
        <taxon>Eukaryota</taxon>
        <taxon>Fungi</taxon>
        <taxon>Dikarya</taxon>
        <taxon>Ascomycota</taxon>
        <taxon>Pezizomycotina</taxon>
        <taxon>Sordariomycetes</taxon>
        <taxon>Sordariomycetidae</taxon>
        <taxon>Diaporthales</taxon>
        <taxon>Cytosporaceae</taxon>
        <taxon>Cytospora</taxon>
    </lineage>
</organism>
<accession>A0AAN9YEI5</accession>
<evidence type="ECO:0000313" key="3">
    <source>
        <dbReference type="Proteomes" id="UP001320245"/>
    </source>
</evidence>
<evidence type="ECO:0008006" key="4">
    <source>
        <dbReference type="Google" id="ProtNLM"/>
    </source>
</evidence>
<feature type="compositionally biased region" description="Acidic residues" evidence="1">
    <location>
        <begin position="115"/>
        <end position="127"/>
    </location>
</feature>
<evidence type="ECO:0000256" key="1">
    <source>
        <dbReference type="SAM" id="MobiDB-lite"/>
    </source>
</evidence>
<reference evidence="2 3" key="1">
    <citation type="journal article" date="2023" name="PLoS ONE">
        <title>Cytospora paraplurivora sp. nov. isolated from orchards with fruit tree decline syndrome in Ontario, Canada.</title>
        <authorList>
            <person name="Ilyukhin E."/>
            <person name="Nguyen H.D.T."/>
            <person name="Castle A.J."/>
            <person name="Ellouze W."/>
        </authorList>
    </citation>
    <scope>NUCLEOTIDE SEQUENCE [LARGE SCALE GENOMIC DNA]</scope>
    <source>
        <strain evidence="2 3">FDS-564</strain>
    </source>
</reference>
<evidence type="ECO:0000313" key="2">
    <source>
        <dbReference type="EMBL" id="KAK7736558.1"/>
    </source>
</evidence>
<gene>
    <name evidence="2" type="ORF">SLS53_006990</name>
</gene>
<dbReference type="Gene3D" id="1.10.10.60">
    <property type="entry name" value="Homeodomain-like"/>
    <property type="match status" value="1"/>
</dbReference>
<keyword evidence="3" id="KW-1185">Reference proteome</keyword>
<comment type="caution">
    <text evidence="2">The sequence shown here is derived from an EMBL/GenBank/DDBJ whole genome shotgun (WGS) entry which is preliminary data.</text>
</comment>
<proteinExistence type="predicted"/>
<name>A0AAN9YEI5_9PEZI</name>
<dbReference type="Proteomes" id="UP001320245">
    <property type="component" value="Unassembled WGS sequence"/>
</dbReference>
<dbReference type="AlphaFoldDB" id="A0AAN9YEI5"/>
<protein>
    <recommendedName>
        <fullName evidence="4">Myb-like domain-containing protein</fullName>
    </recommendedName>
</protein>